<dbReference type="Proteomes" id="UP000030635">
    <property type="component" value="Plasmid pCBJ"/>
</dbReference>
<dbReference type="HOGENOM" id="CLU_3005965_0_0_9"/>
<protein>
    <submittedName>
        <fullName evidence="1">Uncharacterized protein</fullName>
    </submittedName>
</protein>
<organism evidence="1 2">
    <name type="scientific">Clostridium baratii str. Sullivan</name>
    <dbReference type="NCBI Taxonomy" id="1415775"/>
    <lineage>
        <taxon>Bacteria</taxon>
        <taxon>Bacillati</taxon>
        <taxon>Bacillota</taxon>
        <taxon>Clostridia</taxon>
        <taxon>Eubacteriales</taxon>
        <taxon>Clostridiaceae</taxon>
        <taxon>Clostridium</taxon>
    </lineage>
</organism>
<keyword evidence="2" id="KW-1185">Reference proteome</keyword>
<dbReference type="RefSeq" id="WP_158380626.1">
    <property type="nucleotide sequence ID" value="NZ_CP006906.1"/>
</dbReference>
<evidence type="ECO:0000313" key="1">
    <source>
        <dbReference type="EMBL" id="AIY85242.1"/>
    </source>
</evidence>
<sequence>MNKIEEAVMFCKFKKINKEKFHSTYLDCILTRKEFNRIYDNEELYKEYLKNDIEGK</sequence>
<dbReference type="KEGG" id="cbv:U729_3099"/>
<gene>
    <name evidence="1" type="ORF">U729_3099</name>
</gene>
<accession>A0A0A7G078</accession>
<proteinExistence type="predicted"/>
<reference evidence="1 2" key="1">
    <citation type="journal article" date="2015" name="Infect. Genet. Evol.">
        <title>Genomic sequences of six botulinum neurotoxin-producing strains representing three clostridial species illustrate the mobility and diversity of botulinum neurotoxin genes.</title>
        <authorList>
            <person name="Smith T.J."/>
            <person name="Hill K.K."/>
            <person name="Xie G."/>
            <person name="Foley B.T."/>
            <person name="Williamson C.H."/>
            <person name="Foster J.T."/>
            <person name="Johnson S.L."/>
            <person name="Chertkov O."/>
            <person name="Teshima H."/>
            <person name="Gibbons H.S."/>
            <person name="Johnsky L.A."/>
            <person name="Karavis M.A."/>
            <person name="Smith L.A."/>
        </authorList>
    </citation>
    <scope>NUCLEOTIDE SEQUENCE [LARGE SCALE GENOMIC DNA]</scope>
    <source>
        <strain evidence="1">Sullivan</strain>
        <plasmid evidence="2">Plasmid pCBJ</plasmid>
    </source>
</reference>
<dbReference type="EMBL" id="CP006906">
    <property type="protein sequence ID" value="AIY85242.1"/>
    <property type="molecule type" value="Genomic_DNA"/>
</dbReference>
<name>A0A0A7G078_9CLOT</name>
<dbReference type="AlphaFoldDB" id="A0A0A7G078"/>
<geneLocation type="plasmid" evidence="1 2">
    <name>pCBJ</name>
</geneLocation>
<evidence type="ECO:0000313" key="2">
    <source>
        <dbReference type="Proteomes" id="UP000030635"/>
    </source>
</evidence>
<keyword evidence="1" id="KW-0614">Plasmid</keyword>